<dbReference type="InterPro" id="IPR001017">
    <property type="entry name" value="DH_E1"/>
</dbReference>
<feature type="domain" description="Dehydrogenase E1 component" evidence="4">
    <location>
        <begin position="13"/>
        <end position="308"/>
    </location>
</feature>
<evidence type="ECO:0000259" key="4">
    <source>
        <dbReference type="Pfam" id="PF00676"/>
    </source>
</evidence>
<name>A0A8J6J6F7_9FIRM</name>
<dbReference type="PANTHER" id="PTHR11516">
    <property type="entry name" value="PYRUVATE DEHYDROGENASE E1 COMPONENT, ALPHA SUBUNIT BACTERIAL AND ORGANELLAR"/>
    <property type="match status" value="1"/>
</dbReference>
<dbReference type="GO" id="GO:0006086">
    <property type="term" value="P:pyruvate decarboxylation to acetyl-CoA"/>
    <property type="evidence" value="ECO:0007669"/>
    <property type="project" value="TreeGrafter"/>
</dbReference>
<dbReference type="Proteomes" id="UP000661435">
    <property type="component" value="Unassembled WGS sequence"/>
</dbReference>
<dbReference type="CDD" id="cd02000">
    <property type="entry name" value="TPP_E1_PDC_ADC_BCADC"/>
    <property type="match status" value="1"/>
</dbReference>
<dbReference type="InterPro" id="IPR050642">
    <property type="entry name" value="PDH_E1_Alpha_Subunit"/>
</dbReference>
<dbReference type="PANTHER" id="PTHR11516:SF60">
    <property type="entry name" value="PYRUVATE DEHYDROGENASE E1 COMPONENT SUBUNIT ALPHA"/>
    <property type="match status" value="1"/>
</dbReference>
<evidence type="ECO:0000256" key="1">
    <source>
        <dbReference type="ARBA" id="ARBA00001964"/>
    </source>
</evidence>
<comment type="cofactor">
    <cofactor evidence="1">
        <name>thiamine diphosphate</name>
        <dbReference type="ChEBI" id="CHEBI:58937"/>
    </cofactor>
</comment>
<keyword evidence="6" id="KW-1185">Reference proteome</keyword>
<keyword evidence="2" id="KW-0560">Oxidoreductase</keyword>
<proteinExistence type="predicted"/>
<dbReference type="Pfam" id="PF00676">
    <property type="entry name" value="E1_dh"/>
    <property type="match status" value="1"/>
</dbReference>
<dbReference type="Gene3D" id="3.40.50.970">
    <property type="match status" value="1"/>
</dbReference>
<comment type="caution">
    <text evidence="5">The sequence shown here is derived from an EMBL/GenBank/DDBJ whole genome shotgun (WGS) entry which is preliminary data.</text>
</comment>
<dbReference type="AlphaFoldDB" id="A0A8J6J6F7"/>
<keyword evidence="3" id="KW-0786">Thiamine pyrophosphate</keyword>
<organism evidence="5 6">
    <name type="scientific">Lawsonibacter hominis</name>
    <dbReference type="NCBI Taxonomy" id="2763053"/>
    <lineage>
        <taxon>Bacteria</taxon>
        <taxon>Bacillati</taxon>
        <taxon>Bacillota</taxon>
        <taxon>Clostridia</taxon>
        <taxon>Eubacteriales</taxon>
        <taxon>Oscillospiraceae</taxon>
        <taxon>Lawsonibacter</taxon>
    </lineage>
</organism>
<protein>
    <submittedName>
        <fullName evidence="5">Thiamine pyrophosphate-dependent dehydrogenase E1 component subunit alpha</fullName>
    </submittedName>
</protein>
<evidence type="ECO:0000313" key="6">
    <source>
        <dbReference type="Proteomes" id="UP000661435"/>
    </source>
</evidence>
<sequence length="328" mass="36550">MAYSKEQLVEMYKIMQKARLFDKKIATESKKGKLVGMFHFGTNQEALEGGLMPCIGPDDYIKPYHRNHGCLSLCDMKLYVAGMLERTTGYNMGIGGDYHQQDIRDLHLLPIDGLIGADWLYDTGVAMALKLQNKPGVVVTINGDGGAQMGGLYESMNFASLFDLPIVYVIVNNGVAMTTPTEKECKCSEISGRAAGFNVKGVSVWGQDPIAIREAMEAAMEGARRGEPALLEIMTYRKCGHYFGDPREYETPERDARMTEKYPDPIVRFEKVLQEMGVCTEEELKGYAKEVKNEIAEAFEWAYQQPRLTGNMTKGADKIFSNTEGGKL</sequence>
<dbReference type="SUPFAM" id="SSF52518">
    <property type="entry name" value="Thiamin diphosphate-binding fold (THDP-binding)"/>
    <property type="match status" value="1"/>
</dbReference>
<evidence type="ECO:0000256" key="3">
    <source>
        <dbReference type="ARBA" id="ARBA00023052"/>
    </source>
</evidence>
<dbReference type="GO" id="GO:0004739">
    <property type="term" value="F:pyruvate dehydrogenase (acetyl-transferring) activity"/>
    <property type="evidence" value="ECO:0007669"/>
    <property type="project" value="TreeGrafter"/>
</dbReference>
<dbReference type="InterPro" id="IPR029061">
    <property type="entry name" value="THDP-binding"/>
</dbReference>
<dbReference type="EMBL" id="JACOPP010000007">
    <property type="protein sequence ID" value="MBC5733546.1"/>
    <property type="molecule type" value="Genomic_DNA"/>
</dbReference>
<evidence type="ECO:0000256" key="2">
    <source>
        <dbReference type="ARBA" id="ARBA00023002"/>
    </source>
</evidence>
<accession>A0A8J6J6F7</accession>
<reference evidence="5" key="1">
    <citation type="submission" date="2020-08" db="EMBL/GenBank/DDBJ databases">
        <title>Genome public.</title>
        <authorList>
            <person name="Liu C."/>
            <person name="Sun Q."/>
        </authorList>
    </citation>
    <scope>NUCLEOTIDE SEQUENCE</scope>
    <source>
        <strain evidence="5">NSJ-51</strain>
    </source>
</reference>
<dbReference type="RefSeq" id="WP_186907439.1">
    <property type="nucleotide sequence ID" value="NZ_JACOPP010000007.1"/>
</dbReference>
<gene>
    <name evidence="5" type="ORF">H8S57_07370</name>
</gene>
<evidence type="ECO:0000313" key="5">
    <source>
        <dbReference type="EMBL" id="MBC5733546.1"/>
    </source>
</evidence>